<protein>
    <submittedName>
        <fullName evidence="4">Uncharacterized protein</fullName>
    </submittedName>
</protein>
<comment type="caution">
    <text evidence="4">The sequence shown here is derived from an EMBL/GenBank/DDBJ whole genome shotgun (WGS) entry which is preliminary data.</text>
</comment>
<feature type="region of interest" description="Disordered" evidence="1">
    <location>
        <begin position="203"/>
        <end position="236"/>
    </location>
</feature>
<dbReference type="Gene3D" id="3.10.10.10">
    <property type="entry name" value="HIV Type 1 Reverse Transcriptase, subunit A, domain 1"/>
    <property type="match status" value="1"/>
</dbReference>
<evidence type="ECO:0000313" key="4">
    <source>
        <dbReference type="EMBL" id="KAK1641798.1"/>
    </source>
</evidence>
<evidence type="ECO:0000259" key="2">
    <source>
        <dbReference type="PROSITE" id="PS50879"/>
    </source>
</evidence>
<dbReference type="InterPro" id="IPR012337">
    <property type="entry name" value="RNaseH-like_sf"/>
</dbReference>
<dbReference type="GO" id="GO:0003676">
    <property type="term" value="F:nucleic acid binding"/>
    <property type="evidence" value="ECO:0007669"/>
    <property type="project" value="InterPro"/>
</dbReference>
<dbReference type="Pfam" id="PF13456">
    <property type="entry name" value="RVT_3"/>
    <property type="match status" value="1"/>
</dbReference>
<dbReference type="PROSITE" id="PS50994">
    <property type="entry name" value="INTEGRASE"/>
    <property type="match status" value="1"/>
</dbReference>
<reference evidence="4" key="1">
    <citation type="submission" date="2023-07" db="EMBL/GenBank/DDBJ databases">
        <title>A chromosome-level genome assembly of Lolium multiflorum.</title>
        <authorList>
            <person name="Chen Y."/>
            <person name="Copetti D."/>
            <person name="Kolliker R."/>
            <person name="Studer B."/>
        </authorList>
    </citation>
    <scope>NUCLEOTIDE SEQUENCE</scope>
    <source>
        <strain evidence="4">02402/16</strain>
        <tissue evidence="4">Leaf</tissue>
    </source>
</reference>
<feature type="region of interest" description="Disordered" evidence="1">
    <location>
        <begin position="153"/>
        <end position="187"/>
    </location>
</feature>
<dbReference type="GO" id="GO:0004523">
    <property type="term" value="F:RNA-DNA hybrid ribonuclease activity"/>
    <property type="evidence" value="ECO:0007669"/>
    <property type="project" value="InterPro"/>
</dbReference>
<dbReference type="InterPro" id="IPR041588">
    <property type="entry name" value="Integrase_H2C2"/>
</dbReference>
<feature type="domain" description="RNase H type-1" evidence="2">
    <location>
        <begin position="429"/>
        <end position="558"/>
    </location>
</feature>
<dbReference type="InterPro" id="IPR002156">
    <property type="entry name" value="RNaseH_domain"/>
</dbReference>
<feature type="compositionally biased region" description="Polar residues" evidence="1">
    <location>
        <begin position="159"/>
        <end position="176"/>
    </location>
</feature>
<dbReference type="InterPro" id="IPR036397">
    <property type="entry name" value="RNaseH_sf"/>
</dbReference>
<evidence type="ECO:0000259" key="3">
    <source>
        <dbReference type="PROSITE" id="PS50994"/>
    </source>
</evidence>
<dbReference type="EMBL" id="JAUUTY010000004">
    <property type="protein sequence ID" value="KAK1641798.1"/>
    <property type="molecule type" value="Genomic_DNA"/>
</dbReference>
<dbReference type="GO" id="GO:0015074">
    <property type="term" value="P:DNA integration"/>
    <property type="evidence" value="ECO:0007669"/>
    <property type="project" value="InterPro"/>
</dbReference>
<dbReference type="AlphaFoldDB" id="A0AAD8RYX0"/>
<dbReference type="InterPro" id="IPR001584">
    <property type="entry name" value="Integrase_cat-core"/>
</dbReference>
<proteinExistence type="predicted"/>
<keyword evidence="5" id="KW-1185">Reference proteome</keyword>
<dbReference type="Gene3D" id="3.30.420.10">
    <property type="entry name" value="Ribonuclease H-like superfamily/Ribonuclease H"/>
    <property type="match status" value="2"/>
</dbReference>
<evidence type="ECO:0000313" key="5">
    <source>
        <dbReference type="Proteomes" id="UP001231189"/>
    </source>
</evidence>
<dbReference type="Pfam" id="PF00665">
    <property type="entry name" value="rve"/>
    <property type="match status" value="1"/>
</dbReference>
<dbReference type="PANTHER" id="PTHR48475">
    <property type="entry name" value="RIBONUCLEASE H"/>
    <property type="match status" value="1"/>
</dbReference>
<evidence type="ECO:0000256" key="1">
    <source>
        <dbReference type="SAM" id="MobiDB-lite"/>
    </source>
</evidence>
<dbReference type="PANTHER" id="PTHR48475:SF2">
    <property type="entry name" value="RIBONUCLEASE H"/>
    <property type="match status" value="1"/>
</dbReference>
<name>A0AAD8RYX0_LOLMU</name>
<gene>
    <name evidence="4" type="ORF">QYE76_059603</name>
</gene>
<dbReference type="Proteomes" id="UP001231189">
    <property type="component" value="Unassembled WGS sequence"/>
</dbReference>
<dbReference type="SUPFAM" id="SSF53098">
    <property type="entry name" value="Ribonuclease H-like"/>
    <property type="match status" value="1"/>
</dbReference>
<feature type="domain" description="Integrase catalytic" evidence="3">
    <location>
        <begin position="765"/>
        <end position="931"/>
    </location>
</feature>
<sequence>MNVLATPIAQNIDPAAAQAELEAQRQKMLESGKDIARVQRELNLTLHEYNAAHGFASVSAHAARLPENRLKARNLDQDLRKEIAAGKSTSAFVSIVENPKYSSPDKTIKAAKAAVALCDSLFGDALAKQQERVRELLETIEQQNAEQLDRLNKAVASKSARSTRNSGSKSHGQASSPHPDRRREKEVNAQQMTVYDPVLAGKQQAGQYDAGRKGQGANRGYAREGYAGNNHAGRQETGQNYRAARAAYDEEEIDPPRIAGAEEKRRMQTAVALAQSSQLSLAAMSANLGTPAFKPTKETKDIVLDPAYPERTVRIGVPRELAEHSLNVRKDAKPVRQPLRRFAEDRRKIIGEEVTKLLVAGFIVEVLHTEWLANPVLVEKKKEENMEAKAPKVWRMCIDYTNLNKACPKDPFPLPRIDQVIDSTAGYQRVEYWKMHFDGSKLKEGLGAGVVLTSPKGDHLRYVLQVHFRASNNVAEYEALIHGLKVAKEIGVRRIICYGDSDLVVQQCSGDWDAKDANMALYRFHVQKIAGFFEGCEFHHVPRAENEAADALSKLGSSRQEIPPGIALEHLRVPSIKPSPESESIFVPESHIVPMDIDEGNPGTAPVNSGTAPASSGTVAVTPEETMLVDNMEIDAPVFLVRETPSWVKPIKEFLINGTLPDDENESRRIQRRSKAYTFINGEVYKRSVTGVLQKCVEPEEGKEMLEEIHQGECGHHASSRALVAKVFRHGFYWPSALENAENLVRKCNGCQRYAKQNHTPASGLKTIPLTWPFAVWCLDMVGPFKTARISMTHILAMVDKFTKWLEVKPIAKCDGHTAVKFLKDVILRYGYPHSIITDNGTNFAQGEFKRFCEDNNIRLDLCSVAHPQGNGQVERMNALVLSGIKPRLIEAVEKSPGCWLDELPSVLWSIRTTPNRSTGYTPFFMVYGAEAVIPTDIIHDSPRVQLYTEQEVKEARENDVDLLEEARELALARTAIYQQNLRRYHSRKVNPRVFREGDLVLRLVQRTEGRHKLSPPWEGPFIVSKALHNDSYYLIDAQEWEKGKADKSGEESKRP</sequence>
<dbReference type="SUPFAM" id="SSF56672">
    <property type="entry name" value="DNA/RNA polymerases"/>
    <property type="match status" value="1"/>
</dbReference>
<organism evidence="4 5">
    <name type="scientific">Lolium multiflorum</name>
    <name type="common">Italian ryegrass</name>
    <name type="synonym">Lolium perenne subsp. multiflorum</name>
    <dbReference type="NCBI Taxonomy" id="4521"/>
    <lineage>
        <taxon>Eukaryota</taxon>
        <taxon>Viridiplantae</taxon>
        <taxon>Streptophyta</taxon>
        <taxon>Embryophyta</taxon>
        <taxon>Tracheophyta</taxon>
        <taxon>Spermatophyta</taxon>
        <taxon>Magnoliopsida</taxon>
        <taxon>Liliopsida</taxon>
        <taxon>Poales</taxon>
        <taxon>Poaceae</taxon>
        <taxon>BOP clade</taxon>
        <taxon>Pooideae</taxon>
        <taxon>Poodae</taxon>
        <taxon>Poeae</taxon>
        <taxon>Poeae Chloroplast Group 2 (Poeae type)</taxon>
        <taxon>Loliodinae</taxon>
        <taxon>Loliinae</taxon>
        <taxon>Lolium</taxon>
    </lineage>
</organism>
<dbReference type="Gene3D" id="1.10.340.70">
    <property type="match status" value="1"/>
</dbReference>
<dbReference type="PROSITE" id="PS50879">
    <property type="entry name" value="RNASE_H_1"/>
    <property type="match status" value="1"/>
</dbReference>
<feature type="compositionally biased region" description="Basic and acidic residues" evidence="1">
    <location>
        <begin position="178"/>
        <end position="187"/>
    </location>
</feature>
<dbReference type="Pfam" id="PF17921">
    <property type="entry name" value="Integrase_H2C2"/>
    <property type="match status" value="1"/>
</dbReference>
<dbReference type="CDD" id="cd09279">
    <property type="entry name" value="RNase_HI_like"/>
    <property type="match status" value="1"/>
</dbReference>
<dbReference type="InterPro" id="IPR043502">
    <property type="entry name" value="DNA/RNA_pol_sf"/>
</dbReference>
<accession>A0AAD8RYX0</accession>